<comment type="caution">
    <text evidence="1">The sequence shown here is derived from an EMBL/GenBank/DDBJ whole genome shotgun (WGS) entry which is preliminary data.</text>
</comment>
<name>A0AAN5D7Z9_9BILA</name>
<feature type="non-terminal residue" evidence="1">
    <location>
        <position position="1"/>
    </location>
</feature>
<reference evidence="2" key="1">
    <citation type="submission" date="2022-10" db="EMBL/GenBank/DDBJ databases">
        <title>Genome assembly of Pristionchus species.</title>
        <authorList>
            <person name="Yoshida K."/>
            <person name="Sommer R.J."/>
        </authorList>
    </citation>
    <scope>NUCLEOTIDE SEQUENCE [LARGE SCALE GENOMIC DNA]</scope>
    <source>
        <strain evidence="2">RS5460</strain>
    </source>
</reference>
<organism evidence="1 2">
    <name type="scientific">Pristionchus mayeri</name>
    <dbReference type="NCBI Taxonomy" id="1317129"/>
    <lineage>
        <taxon>Eukaryota</taxon>
        <taxon>Metazoa</taxon>
        <taxon>Ecdysozoa</taxon>
        <taxon>Nematoda</taxon>
        <taxon>Chromadorea</taxon>
        <taxon>Rhabditida</taxon>
        <taxon>Rhabditina</taxon>
        <taxon>Diplogasteromorpha</taxon>
        <taxon>Diplogasteroidea</taxon>
        <taxon>Neodiplogasteridae</taxon>
        <taxon>Pristionchus</taxon>
    </lineage>
</organism>
<dbReference type="Proteomes" id="UP001328107">
    <property type="component" value="Unassembled WGS sequence"/>
</dbReference>
<accession>A0AAN5D7Z9</accession>
<keyword evidence="2" id="KW-1185">Reference proteome</keyword>
<protein>
    <submittedName>
        <fullName evidence="1">Uncharacterized protein</fullName>
    </submittedName>
</protein>
<sequence>LKVLNMNDENGNSILAENPSWDALPWPSLKRILSDLRTDGDCIDLSNLLKVSKRFRQNTIEFMRRAENRPSLDKVYLSRSYEGRLVVQIDFFPSNLRFHDFSGLDWKRFERPYLNRPILRVMLMR</sequence>
<dbReference type="EMBL" id="BTRK01000006">
    <property type="protein sequence ID" value="GMR57279.1"/>
    <property type="molecule type" value="Genomic_DNA"/>
</dbReference>
<gene>
    <name evidence="1" type="ORF">PMAYCL1PPCAC_27474</name>
</gene>
<proteinExistence type="predicted"/>
<dbReference type="AlphaFoldDB" id="A0AAN5D7Z9"/>
<evidence type="ECO:0000313" key="1">
    <source>
        <dbReference type="EMBL" id="GMR57279.1"/>
    </source>
</evidence>
<evidence type="ECO:0000313" key="2">
    <source>
        <dbReference type="Proteomes" id="UP001328107"/>
    </source>
</evidence>
<feature type="non-terminal residue" evidence="1">
    <location>
        <position position="125"/>
    </location>
</feature>